<dbReference type="InterPro" id="IPR011032">
    <property type="entry name" value="GroES-like_sf"/>
</dbReference>
<protein>
    <submittedName>
        <fullName evidence="3">NADP-dependent oxidoreductase</fullName>
        <ecNumber evidence="3">1.-.-.-</ecNumber>
    </submittedName>
</protein>
<dbReference type="EMBL" id="JBHEZZ010000001">
    <property type="protein sequence ID" value="MFC1400149.1"/>
    <property type="molecule type" value="Genomic_DNA"/>
</dbReference>
<evidence type="ECO:0000259" key="2">
    <source>
        <dbReference type="SMART" id="SM00829"/>
    </source>
</evidence>
<reference evidence="3 4" key="1">
    <citation type="submission" date="2024-09" db="EMBL/GenBank/DDBJ databases">
        <authorList>
            <person name="Lee S.D."/>
        </authorList>
    </citation>
    <scope>NUCLEOTIDE SEQUENCE [LARGE SCALE GENOMIC DNA]</scope>
    <source>
        <strain evidence="3 4">N1-5</strain>
    </source>
</reference>
<comment type="caution">
    <text evidence="3">The sequence shown here is derived from an EMBL/GenBank/DDBJ whole genome shotgun (WGS) entry which is preliminary data.</text>
</comment>
<sequence>MAQQTLPATGREWHLAARPSGWPTPEDFALVEAPVSAPGAGQIVVRNEFLSVDPYMRGRMNDVKSYVPPFRLGAVMDGGAVGRVVASEAEGFAVGDAVLHGLGWREYATLDAAKAVKVDDSLPLQAYLGVLGMTGLTAYAGLLEVGSFKEGEAVFVSGAAGAVGSMVGQIAKLRGASLVVGSAGSPEKVRKLVDEFGFDAAFDYKAGPVAEQLAKAAPEGIDVYFDNVGGEHLEAAIGALTLRGRAVLCGAIAQYNEAGAPVGPRNLALAIGKRLRLEGMLVGDHYALQPAFAAEVGGWLREGRLHVEETVVDGFEHSVDAFIGMLRGANTGKMLVRVEG</sequence>
<dbReference type="Proteomes" id="UP001592528">
    <property type="component" value="Unassembled WGS sequence"/>
</dbReference>
<dbReference type="Pfam" id="PF00107">
    <property type="entry name" value="ADH_zinc_N"/>
    <property type="match status" value="1"/>
</dbReference>
<dbReference type="CDD" id="cd05288">
    <property type="entry name" value="PGDH"/>
    <property type="match status" value="1"/>
</dbReference>
<proteinExistence type="predicted"/>
<dbReference type="InterPro" id="IPR036291">
    <property type="entry name" value="NAD(P)-bd_dom_sf"/>
</dbReference>
<dbReference type="Gene3D" id="3.40.50.720">
    <property type="entry name" value="NAD(P)-binding Rossmann-like Domain"/>
    <property type="match status" value="1"/>
</dbReference>
<dbReference type="SMART" id="SM00829">
    <property type="entry name" value="PKS_ER"/>
    <property type="match status" value="1"/>
</dbReference>
<dbReference type="PANTHER" id="PTHR43205:SF7">
    <property type="entry name" value="PROSTAGLANDIN REDUCTASE 1"/>
    <property type="match status" value="1"/>
</dbReference>
<dbReference type="Pfam" id="PF16884">
    <property type="entry name" value="ADH_N_2"/>
    <property type="match status" value="1"/>
</dbReference>
<gene>
    <name evidence="3" type="ORF">ACEZDJ_02480</name>
</gene>
<dbReference type="GO" id="GO:0016491">
    <property type="term" value="F:oxidoreductase activity"/>
    <property type="evidence" value="ECO:0007669"/>
    <property type="project" value="UniProtKB-KW"/>
</dbReference>
<evidence type="ECO:0000313" key="3">
    <source>
        <dbReference type="EMBL" id="MFC1400149.1"/>
    </source>
</evidence>
<dbReference type="InterPro" id="IPR045010">
    <property type="entry name" value="MDR_fam"/>
</dbReference>
<name>A0ABV6UFC8_9ACTN</name>
<feature type="domain" description="Enoyl reductase (ER)" evidence="2">
    <location>
        <begin position="23"/>
        <end position="336"/>
    </location>
</feature>
<evidence type="ECO:0000256" key="1">
    <source>
        <dbReference type="ARBA" id="ARBA00023002"/>
    </source>
</evidence>
<dbReference type="SUPFAM" id="SSF50129">
    <property type="entry name" value="GroES-like"/>
    <property type="match status" value="1"/>
</dbReference>
<dbReference type="Gene3D" id="3.90.180.10">
    <property type="entry name" value="Medium-chain alcohol dehydrogenases, catalytic domain"/>
    <property type="match status" value="1"/>
</dbReference>
<dbReference type="EC" id="1.-.-.-" evidence="3"/>
<dbReference type="InterPro" id="IPR020843">
    <property type="entry name" value="ER"/>
</dbReference>
<keyword evidence="4" id="KW-1185">Reference proteome</keyword>
<accession>A0ABV6UFC8</accession>
<dbReference type="PANTHER" id="PTHR43205">
    <property type="entry name" value="PROSTAGLANDIN REDUCTASE"/>
    <property type="match status" value="1"/>
</dbReference>
<dbReference type="SUPFAM" id="SSF51735">
    <property type="entry name" value="NAD(P)-binding Rossmann-fold domains"/>
    <property type="match status" value="1"/>
</dbReference>
<dbReference type="RefSeq" id="WP_030251012.1">
    <property type="nucleotide sequence ID" value="NZ_JBHEZZ010000001.1"/>
</dbReference>
<organism evidence="3 4">
    <name type="scientific">Streptacidiphilus cavernicola</name>
    <dbReference type="NCBI Taxonomy" id="3342716"/>
    <lineage>
        <taxon>Bacteria</taxon>
        <taxon>Bacillati</taxon>
        <taxon>Actinomycetota</taxon>
        <taxon>Actinomycetes</taxon>
        <taxon>Kitasatosporales</taxon>
        <taxon>Streptomycetaceae</taxon>
        <taxon>Streptacidiphilus</taxon>
    </lineage>
</organism>
<keyword evidence="1 3" id="KW-0560">Oxidoreductase</keyword>
<evidence type="ECO:0000313" key="4">
    <source>
        <dbReference type="Proteomes" id="UP001592528"/>
    </source>
</evidence>
<dbReference type="InterPro" id="IPR041694">
    <property type="entry name" value="ADH_N_2"/>
</dbReference>
<dbReference type="InterPro" id="IPR013149">
    <property type="entry name" value="ADH-like_C"/>
</dbReference>